<proteinExistence type="predicted"/>
<protein>
    <recommendedName>
        <fullName evidence="3">Ribosomal protein S4</fullName>
    </recommendedName>
</protein>
<keyword evidence="2" id="KW-1185">Reference proteome</keyword>
<sequence length="104" mass="12284">MELFKILPSLAALKDNVRYKIRRGNEKKLFSLHQKHGISSLHLRRKIRKNGVHNIRIDGIPIRKKEVVAGNLVKLDKLKIWLEVDVFEYIQVLTEFKEHYAARI</sequence>
<accession>A0ABQ9E7G2</accession>
<evidence type="ECO:0008006" key="3">
    <source>
        <dbReference type="Google" id="ProtNLM"/>
    </source>
</evidence>
<evidence type="ECO:0000313" key="1">
    <source>
        <dbReference type="EMBL" id="KAJ8300331.1"/>
    </source>
</evidence>
<reference evidence="1 2" key="1">
    <citation type="submission" date="2022-12" db="EMBL/GenBank/DDBJ databases">
        <title>Chromosome-level genome of Tegillarca granosa.</title>
        <authorList>
            <person name="Kim J."/>
        </authorList>
    </citation>
    <scope>NUCLEOTIDE SEQUENCE [LARGE SCALE GENOMIC DNA]</scope>
    <source>
        <strain evidence="1">Teg-2019</strain>
        <tissue evidence="1">Adductor muscle</tissue>
    </source>
</reference>
<name>A0ABQ9E7G2_TEGGR</name>
<organism evidence="1 2">
    <name type="scientific">Tegillarca granosa</name>
    <name type="common">Malaysian cockle</name>
    <name type="synonym">Anadara granosa</name>
    <dbReference type="NCBI Taxonomy" id="220873"/>
    <lineage>
        <taxon>Eukaryota</taxon>
        <taxon>Metazoa</taxon>
        <taxon>Spiralia</taxon>
        <taxon>Lophotrochozoa</taxon>
        <taxon>Mollusca</taxon>
        <taxon>Bivalvia</taxon>
        <taxon>Autobranchia</taxon>
        <taxon>Pteriomorphia</taxon>
        <taxon>Arcoida</taxon>
        <taxon>Arcoidea</taxon>
        <taxon>Arcidae</taxon>
        <taxon>Tegillarca</taxon>
    </lineage>
</organism>
<dbReference type="Proteomes" id="UP001217089">
    <property type="component" value="Unassembled WGS sequence"/>
</dbReference>
<comment type="caution">
    <text evidence="1">The sequence shown here is derived from an EMBL/GenBank/DDBJ whole genome shotgun (WGS) entry which is preliminary data.</text>
</comment>
<gene>
    <name evidence="1" type="ORF">KUTeg_021850</name>
</gene>
<evidence type="ECO:0000313" key="2">
    <source>
        <dbReference type="Proteomes" id="UP001217089"/>
    </source>
</evidence>
<dbReference type="EMBL" id="JARBDR010000919">
    <property type="protein sequence ID" value="KAJ8300331.1"/>
    <property type="molecule type" value="Genomic_DNA"/>
</dbReference>